<evidence type="ECO:0000256" key="6">
    <source>
        <dbReference type="SAM" id="Phobius"/>
    </source>
</evidence>
<organism evidence="7 8">
    <name type="scientific">Humicola insolens</name>
    <name type="common">Soft-rot fungus</name>
    <dbReference type="NCBI Taxonomy" id="85995"/>
    <lineage>
        <taxon>Eukaryota</taxon>
        <taxon>Fungi</taxon>
        <taxon>Dikarya</taxon>
        <taxon>Ascomycota</taxon>
        <taxon>Pezizomycotina</taxon>
        <taxon>Sordariomycetes</taxon>
        <taxon>Sordariomycetidae</taxon>
        <taxon>Sordariales</taxon>
        <taxon>Chaetomiaceae</taxon>
        <taxon>Mycothermus</taxon>
    </lineage>
</organism>
<gene>
    <name evidence="7" type="ORF">VTJ49DRAFT_7428</name>
</gene>
<dbReference type="PANTHER" id="PTHR23112:SF0">
    <property type="entry name" value="TRANSMEMBRANE PROTEIN 116"/>
    <property type="match status" value="1"/>
</dbReference>
<keyword evidence="4 6" id="KW-0472">Membrane</keyword>
<proteinExistence type="predicted"/>
<dbReference type="SUPFAM" id="SSF81321">
    <property type="entry name" value="Family A G protein-coupled receptor-like"/>
    <property type="match status" value="1"/>
</dbReference>
<accession>A0ABR3VHT1</accession>
<sequence>MDSATKNAPLPFQLDDSIDNALLAVSQTGAALGLITVIIVAVAYALIRRLRSQVATLVVLVGISNAIGSIAVLVTHGDVHHGDLSLWYQAQGFLFDIFALSSASWAVIFSVHTLIIFIRGPRRKYLGKWGWIYSAICFIPPFAIAIGHTKFKKEKYAQSRWMYEELSQEELEQKIREVVPFQLYIGIWGCILASLIVYSVVGVMILRERIIHNAKQQEELRDAEKGKKNSILSLSGWPVSPRCLSIFLDSQRNSTTTTDTDHDHDHDKPSRPLSYPPAALLPDSAPEPTWLTTFATSPRSAPSPPEQLPTSDPRRRVYLRTGLILTLSLIITWIPGTSNLTWRGLHTDQDSPVPLLAVNAVVFNIHGVWIGVMFFWGVGGWRDVKDVWVSGGLRAGRVVEWWRERRRGNKGKAVDRFTWEGEAVQEEGLSPSYGYSPGYPAVPPRVHRGPVSWGTHTYAEPEYVEEPKELDSAQLAASLASEGWDFVDRGMPRERSPVDRGPWGPTSPVIPTCPPPGYI</sequence>
<evidence type="ECO:0000256" key="3">
    <source>
        <dbReference type="ARBA" id="ARBA00022989"/>
    </source>
</evidence>
<dbReference type="Proteomes" id="UP001583172">
    <property type="component" value="Unassembled WGS sequence"/>
</dbReference>
<keyword evidence="3 6" id="KW-1133">Transmembrane helix</keyword>
<evidence type="ECO:0000256" key="1">
    <source>
        <dbReference type="ARBA" id="ARBA00004141"/>
    </source>
</evidence>
<feature type="transmembrane region" description="Helical" evidence="6">
    <location>
        <begin position="54"/>
        <end position="77"/>
    </location>
</feature>
<feature type="region of interest" description="Disordered" evidence="5">
    <location>
        <begin position="495"/>
        <end position="519"/>
    </location>
</feature>
<evidence type="ECO:0000256" key="4">
    <source>
        <dbReference type="ARBA" id="ARBA00023136"/>
    </source>
</evidence>
<feature type="compositionally biased region" description="Basic and acidic residues" evidence="5">
    <location>
        <begin position="259"/>
        <end position="270"/>
    </location>
</feature>
<dbReference type="EMBL" id="JAZGSY010000087">
    <property type="protein sequence ID" value="KAL1841097.1"/>
    <property type="molecule type" value="Genomic_DNA"/>
</dbReference>
<evidence type="ECO:0000256" key="5">
    <source>
        <dbReference type="SAM" id="MobiDB-lite"/>
    </source>
</evidence>
<evidence type="ECO:0000313" key="8">
    <source>
        <dbReference type="Proteomes" id="UP001583172"/>
    </source>
</evidence>
<feature type="transmembrane region" description="Helical" evidence="6">
    <location>
        <begin position="97"/>
        <end position="118"/>
    </location>
</feature>
<feature type="transmembrane region" description="Helical" evidence="6">
    <location>
        <begin position="317"/>
        <end position="336"/>
    </location>
</feature>
<feature type="transmembrane region" description="Helical" evidence="6">
    <location>
        <begin position="20"/>
        <end position="47"/>
    </location>
</feature>
<keyword evidence="2 6" id="KW-0812">Transmembrane</keyword>
<feature type="transmembrane region" description="Helical" evidence="6">
    <location>
        <begin position="356"/>
        <end position="378"/>
    </location>
</feature>
<reference evidence="7 8" key="1">
    <citation type="journal article" date="2024" name="Commun. Biol.">
        <title>Comparative genomic analysis of thermophilic fungi reveals convergent evolutionary adaptations and gene losses.</title>
        <authorList>
            <person name="Steindorff A.S."/>
            <person name="Aguilar-Pontes M.V."/>
            <person name="Robinson A.J."/>
            <person name="Andreopoulos B."/>
            <person name="LaButti K."/>
            <person name="Kuo A."/>
            <person name="Mondo S."/>
            <person name="Riley R."/>
            <person name="Otillar R."/>
            <person name="Haridas S."/>
            <person name="Lipzen A."/>
            <person name="Grimwood J."/>
            <person name="Schmutz J."/>
            <person name="Clum A."/>
            <person name="Reid I.D."/>
            <person name="Moisan M.C."/>
            <person name="Butler G."/>
            <person name="Nguyen T.T.M."/>
            <person name="Dewar K."/>
            <person name="Conant G."/>
            <person name="Drula E."/>
            <person name="Henrissat B."/>
            <person name="Hansel C."/>
            <person name="Singer S."/>
            <person name="Hutchinson M.I."/>
            <person name="de Vries R.P."/>
            <person name="Natvig D.O."/>
            <person name="Powell A.J."/>
            <person name="Tsang A."/>
            <person name="Grigoriev I.V."/>
        </authorList>
    </citation>
    <scope>NUCLEOTIDE SEQUENCE [LARGE SCALE GENOMIC DNA]</scope>
    <source>
        <strain evidence="7 8">CBS 620.91</strain>
    </source>
</reference>
<keyword evidence="8" id="KW-1185">Reference proteome</keyword>
<comment type="caution">
    <text evidence="7">The sequence shown here is derived from an EMBL/GenBank/DDBJ whole genome shotgun (WGS) entry which is preliminary data.</text>
</comment>
<dbReference type="Gene3D" id="1.20.1070.10">
    <property type="entry name" value="Rhodopsin 7-helix transmembrane proteins"/>
    <property type="match status" value="1"/>
</dbReference>
<dbReference type="PANTHER" id="PTHR23112">
    <property type="entry name" value="G PROTEIN-COUPLED RECEPTOR 157-RELATED"/>
    <property type="match status" value="1"/>
</dbReference>
<evidence type="ECO:0000256" key="2">
    <source>
        <dbReference type="ARBA" id="ARBA00022692"/>
    </source>
</evidence>
<evidence type="ECO:0000313" key="7">
    <source>
        <dbReference type="EMBL" id="KAL1841097.1"/>
    </source>
</evidence>
<name>A0ABR3VHT1_HUMIN</name>
<protein>
    <submittedName>
        <fullName evidence="7">Uncharacterized protein</fullName>
    </submittedName>
</protein>
<feature type="transmembrane region" description="Helical" evidence="6">
    <location>
        <begin position="130"/>
        <end position="149"/>
    </location>
</feature>
<comment type="subcellular location">
    <subcellularLocation>
        <location evidence="1">Membrane</location>
        <topology evidence="1">Multi-pass membrane protein</topology>
    </subcellularLocation>
</comment>
<feature type="transmembrane region" description="Helical" evidence="6">
    <location>
        <begin position="181"/>
        <end position="206"/>
    </location>
</feature>
<feature type="region of interest" description="Disordered" evidence="5">
    <location>
        <begin position="254"/>
        <end position="278"/>
    </location>
</feature>